<proteinExistence type="predicted"/>
<dbReference type="Proteomes" id="UP000595254">
    <property type="component" value="Chromosome"/>
</dbReference>
<evidence type="ECO:0008006" key="3">
    <source>
        <dbReference type="Google" id="ProtNLM"/>
    </source>
</evidence>
<name>A0A974NJ52_PERPY</name>
<dbReference type="RefSeq" id="WP_040373993.1">
    <property type="nucleotide sequence ID" value="NZ_CP068053.1"/>
</dbReference>
<reference evidence="1 2" key="1">
    <citation type="submission" date="2021-01" db="EMBL/GenBank/DDBJ databases">
        <title>FDA dAtabase for Regulatory Grade micrObial Sequences (FDA-ARGOS): Supporting development and validation of Infectious Disease Dx tests.</title>
        <authorList>
            <person name="Nelson B."/>
            <person name="Plummer A."/>
            <person name="Tallon L."/>
            <person name="Sadzewicz L."/>
            <person name="Zhao X."/>
            <person name="Boylan J."/>
            <person name="Ott S."/>
            <person name="Bowen H."/>
            <person name="Vavikolanu K."/>
            <person name="Mehta A."/>
            <person name="Aluvathingal J."/>
            <person name="Nadendla S."/>
            <person name="Myers T."/>
            <person name="Yan Y."/>
            <person name="Sichtig H."/>
        </authorList>
    </citation>
    <scope>NUCLEOTIDE SEQUENCE [LARGE SCALE GENOMIC DNA]</scope>
    <source>
        <strain evidence="1 2">FDAARGOS_1161</strain>
    </source>
</reference>
<sequence>MKNDSRDIIYIHLQASERFALFSGMSFREFGHSTEVPLSNLLLLKHRYEEGEFNLNTLLEYVPEDRVKEILKEDVDEYGDFCWLDFDEESGLDELDGQEIAELLYLGHCKNHLRAPFFRKLKNQYVYLAHDDGWFNKLYYRTLDSYLHLIGNVLPLKLESVTIERTWLGKKKKSEIPKVPDGILSNLTPLMAEGLVLSFSKAQQTRQKIEIPGWVIGDYVNMDEMMESYKEMSTDHPHIQIIYYRKTKEWSIIKK</sequence>
<dbReference type="AlphaFoldDB" id="A0A974NJ52"/>
<dbReference type="EMBL" id="CP068053">
    <property type="protein sequence ID" value="QQS98634.1"/>
    <property type="molecule type" value="Genomic_DNA"/>
</dbReference>
<keyword evidence="2" id="KW-1185">Reference proteome</keyword>
<accession>A0A974NJ52</accession>
<evidence type="ECO:0000313" key="1">
    <source>
        <dbReference type="EMBL" id="QQS98634.1"/>
    </source>
</evidence>
<protein>
    <recommendedName>
        <fullName evidence="3">Oxalate:formate antiporter</fullName>
    </recommendedName>
</protein>
<evidence type="ECO:0000313" key="2">
    <source>
        <dbReference type="Proteomes" id="UP000595254"/>
    </source>
</evidence>
<organism evidence="1 2">
    <name type="scientific">Peribacillus psychrosaccharolyticus</name>
    <name type="common">Bacillus psychrosaccharolyticus</name>
    <dbReference type="NCBI Taxonomy" id="1407"/>
    <lineage>
        <taxon>Bacteria</taxon>
        <taxon>Bacillati</taxon>
        <taxon>Bacillota</taxon>
        <taxon>Bacilli</taxon>
        <taxon>Bacillales</taxon>
        <taxon>Bacillaceae</taxon>
        <taxon>Peribacillus</taxon>
    </lineage>
</organism>
<dbReference type="KEGG" id="ppsr:I6J18_12925"/>
<gene>
    <name evidence="1" type="ORF">I6J18_12925</name>
</gene>